<dbReference type="Pfam" id="PF00078">
    <property type="entry name" value="RVT_1"/>
    <property type="match status" value="1"/>
</dbReference>
<reference evidence="2" key="1">
    <citation type="submission" date="2021-07" db="EMBL/GenBank/DDBJ databases">
        <authorList>
            <person name="Catto M.A."/>
            <person name="Jacobson A."/>
            <person name="Kennedy G."/>
            <person name="Labadie P."/>
            <person name="Hunt B.G."/>
            <person name="Srinivasan R."/>
        </authorList>
    </citation>
    <scope>NUCLEOTIDE SEQUENCE</scope>
    <source>
        <strain evidence="2">PL_HMW_Pooled</strain>
        <tissue evidence="2">Head</tissue>
    </source>
</reference>
<comment type="caution">
    <text evidence="2">The sequence shown here is derived from an EMBL/GenBank/DDBJ whole genome shotgun (WGS) entry which is preliminary data.</text>
</comment>
<evidence type="ECO:0000259" key="1">
    <source>
        <dbReference type="PROSITE" id="PS50878"/>
    </source>
</evidence>
<dbReference type="EMBL" id="JAHWGI010001404">
    <property type="protein sequence ID" value="KAK3929790.1"/>
    <property type="molecule type" value="Genomic_DNA"/>
</dbReference>
<keyword evidence="3" id="KW-1185">Reference proteome</keyword>
<dbReference type="Gene3D" id="3.30.70.270">
    <property type="match status" value="2"/>
</dbReference>
<dbReference type="Proteomes" id="UP001219518">
    <property type="component" value="Unassembled WGS sequence"/>
</dbReference>
<dbReference type="GO" id="GO:0071897">
    <property type="term" value="P:DNA biosynthetic process"/>
    <property type="evidence" value="ECO:0007669"/>
    <property type="project" value="UniProtKB-ARBA"/>
</dbReference>
<name>A0AAE1I000_9NEOP</name>
<proteinExistence type="predicted"/>
<dbReference type="PROSITE" id="PS50878">
    <property type="entry name" value="RT_POL"/>
    <property type="match status" value="1"/>
</dbReference>
<dbReference type="SUPFAM" id="SSF56672">
    <property type="entry name" value="DNA/RNA polymerases"/>
    <property type="match status" value="1"/>
</dbReference>
<evidence type="ECO:0000313" key="3">
    <source>
        <dbReference type="Proteomes" id="UP001219518"/>
    </source>
</evidence>
<dbReference type="InterPro" id="IPR043502">
    <property type="entry name" value="DNA/RNA_pol_sf"/>
</dbReference>
<dbReference type="InterPro" id="IPR043128">
    <property type="entry name" value="Rev_trsase/Diguanyl_cyclase"/>
</dbReference>
<gene>
    <name evidence="2" type="ORF">KUF71_020183</name>
</gene>
<feature type="domain" description="Reverse transcriptase" evidence="1">
    <location>
        <begin position="1"/>
        <end position="117"/>
    </location>
</feature>
<accession>A0AAE1I000</accession>
<dbReference type="AlphaFoldDB" id="A0AAE1I000"/>
<sequence length="248" mass="28101">MDLLSGYYQIPLNKASRERCCFRLGPNSVWRLCKLAMGAAPSAAIFSEILSDVLHELLYTQGVYSYLDDVFVVSHTVQEHAHRLSMIFQKMRNAGLYFSTKKCCFAHPQIDCLGVLICKQSHRPNPERYRAFNPLVEVTTPKGARRLLGFLSYLRKYVKNFAQKALPITQAANAAPRGFRWTPEMRNAAVNIFEEIKQASLFHFDPTLKTKLEVDASKLGISGALYQKFDVGSQPKQSKHTPFSYSKA</sequence>
<dbReference type="InterPro" id="IPR051320">
    <property type="entry name" value="Viral_Replic_Matur_Polypro"/>
</dbReference>
<reference evidence="2" key="2">
    <citation type="journal article" date="2023" name="BMC Genomics">
        <title>Pest status, molecular evolution, and epigenetic factors derived from the genome assembly of Frankliniella fusca, a thysanopteran phytovirus vector.</title>
        <authorList>
            <person name="Catto M.A."/>
            <person name="Labadie P.E."/>
            <person name="Jacobson A.L."/>
            <person name="Kennedy G.G."/>
            <person name="Srinivasan R."/>
            <person name="Hunt B.G."/>
        </authorList>
    </citation>
    <scope>NUCLEOTIDE SEQUENCE</scope>
    <source>
        <strain evidence="2">PL_HMW_Pooled</strain>
    </source>
</reference>
<organism evidence="2 3">
    <name type="scientific">Frankliniella fusca</name>
    <dbReference type="NCBI Taxonomy" id="407009"/>
    <lineage>
        <taxon>Eukaryota</taxon>
        <taxon>Metazoa</taxon>
        <taxon>Ecdysozoa</taxon>
        <taxon>Arthropoda</taxon>
        <taxon>Hexapoda</taxon>
        <taxon>Insecta</taxon>
        <taxon>Pterygota</taxon>
        <taxon>Neoptera</taxon>
        <taxon>Paraneoptera</taxon>
        <taxon>Thysanoptera</taxon>
        <taxon>Terebrantia</taxon>
        <taxon>Thripoidea</taxon>
        <taxon>Thripidae</taxon>
        <taxon>Frankliniella</taxon>
    </lineage>
</organism>
<dbReference type="InterPro" id="IPR000477">
    <property type="entry name" value="RT_dom"/>
</dbReference>
<dbReference type="PANTHER" id="PTHR33064:SF37">
    <property type="entry name" value="RIBONUCLEASE H"/>
    <property type="match status" value="1"/>
</dbReference>
<evidence type="ECO:0000313" key="2">
    <source>
        <dbReference type="EMBL" id="KAK3929790.1"/>
    </source>
</evidence>
<protein>
    <submittedName>
        <fullName evidence="2">Transposon Tf2-9 polyprotein</fullName>
    </submittedName>
</protein>
<dbReference type="PANTHER" id="PTHR33064">
    <property type="entry name" value="POL PROTEIN"/>
    <property type="match status" value="1"/>
</dbReference>
<dbReference type="Gene3D" id="3.10.10.10">
    <property type="entry name" value="HIV Type 1 Reverse Transcriptase, subunit A, domain 1"/>
    <property type="match status" value="1"/>
</dbReference>